<keyword evidence="2" id="KW-1185">Reference proteome</keyword>
<accession>A0AC61MWK2</accession>
<reference evidence="1" key="1">
    <citation type="submission" date="2021-01" db="EMBL/GenBank/DDBJ databases">
        <title>Complete genome sequence of Clostridiales bacterium R-7.</title>
        <authorList>
            <person name="Mahoney-Kurpe S.C."/>
            <person name="Palevich N."/>
            <person name="Koike S."/>
            <person name="Moon C.D."/>
            <person name="Attwood G.T."/>
        </authorList>
    </citation>
    <scope>NUCLEOTIDE SEQUENCE</scope>
    <source>
        <strain evidence="1">R-7</strain>
    </source>
</reference>
<evidence type="ECO:0000313" key="2">
    <source>
        <dbReference type="Proteomes" id="UP000682782"/>
    </source>
</evidence>
<gene>
    <name evidence="1" type="ORF">JYE49_00110</name>
</gene>
<protein>
    <submittedName>
        <fullName evidence="1">Helix-turn-helix domain-containing protein</fullName>
    </submittedName>
</protein>
<organism evidence="1 2">
    <name type="scientific">Aristaeella hokkaidonensis</name>
    <dbReference type="NCBI Taxonomy" id="3046382"/>
    <lineage>
        <taxon>Bacteria</taxon>
        <taxon>Bacillati</taxon>
        <taxon>Bacillota</taxon>
        <taxon>Clostridia</taxon>
        <taxon>Eubacteriales</taxon>
        <taxon>Aristaeellaceae</taxon>
        <taxon>Aristaeella</taxon>
    </lineage>
</organism>
<dbReference type="Proteomes" id="UP000682782">
    <property type="component" value="Chromosome"/>
</dbReference>
<sequence>MIGKNLQKLRKMMNLTQETLAEKVGVARQTIAKWETEESTPDLEMSGRLASVLEVSLDDLVNAPEDELDSRPGMRGKHMFGVVTVGDKGQIVIPVRARRVFNINPGDQLMVLGDENSGIALVNAEFFMAVAEEIKNGL</sequence>
<dbReference type="EMBL" id="CP068393">
    <property type="protein sequence ID" value="QUC67165.1"/>
    <property type="molecule type" value="Genomic_DNA"/>
</dbReference>
<evidence type="ECO:0000313" key="1">
    <source>
        <dbReference type="EMBL" id="QUC67165.1"/>
    </source>
</evidence>
<proteinExistence type="predicted"/>
<name>A0AC61MWK2_9FIRM</name>